<dbReference type="Proteomes" id="UP000321389">
    <property type="component" value="Chromosome"/>
</dbReference>
<sequence length="77" mass="8761">MTEKRTSKARLTETDLAQEKMGRNDLQGDDQENVRNERHAAPDAKKQTDGVVESFRKLDKDERARKDLNKGAMRGSS</sequence>
<feature type="compositionally biased region" description="Basic and acidic residues" evidence="1">
    <location>
        <begin position="1"/>
        <end position="23"/>
    </location>
</feature>
<proteinExistence type="predicted"/>
<accession>A0A5B8KYB2</accession>
<feature type="region of interest" description="Disordered" evidence="1">
    <location>
        <begin position="1"/>
        <end position="77"/>
    </location>
</feature>
<evidence type="ECO:0000313" key="3">
    <source>
        <dbReference type="Proteomes" id="UP000321389"/>
    </source>
</evidence>
<feature type="compositionally biased region" description="Basic and acidic residues" evidence="1">
    <location>
        <begin position="32"/>
        <end position="69"/>
    </location>
</feature>
<dbReference type="RefSeq" id="WP_146299350.1">
    <property type="nucleotide sequence ID" value="NZ_CP042301.2"/>
</dbReference>
<name>A0A5B8KYB2_9HYPH</name>
<evidence type="ECO:0000256" key="1">
    <source>
        <dbReference type="SAM" id="MobiDB-lite"/>
    </source>
</evidence>
<dbReference type="KEGG" id="niy:FQ775_10085"/>
<reference evidence="2" key="1">
    <citation type="submission" date="2020-04" db="EMBL/GenBank/DDBJ databases">
        <title>Nitratireductor sp. nov. isolated from mangrove soil.</title>
        <authorList>
            <person name="Ye Y."/>
        </authorList>
    </citation>
    <scope>NUCLEOTIDE SEQUENCE</scope>
    <source>
        <strain evidence="2">SY7</strain>
    </source>
</reference>
<evidence type="ECO:0000313" key="2">
    <source>
        <dbReference type="EMBL" id="QDZ00704.1"/>
    </source>
</evidence>
<protein>
    <submittedName>
        <fullName evidence="2">Uncharacterized protein</fullName>
    </submittedName>
</protein>
<organism evidence="2 3">
    <name type="scientific">Nitratireductor mangrovi</name>
    <dbReference type="NCBI Taxonomy" id="2599600"/>
    <lineage>
        <taxon>Bacteria</taxon>
        <taxon>Pseudomonadati</taxon>
        <taxon>Pseudomonadota</taxon>
        <taxon>Alphaproteobacteria</taxon>
        <taxon>Hyphomicrobiales</taxon>
        <taxon>Phyllobacteriaceae</taxon>
        <taxon>Nitratireductor</taxon>
    </lineage>
</organism>
<dbReference type="AlphaFoldDB" id="A0A5B8KYB2"/>
<dbReference type="EMBL" id="CP042301">
    <property type="protein sequence ID" value="QDZ00704.1"/>
    <property type="molecule type" value="Genomic_DNA"/>
</dbReference>
<dbReference type="OrthoDB" id="7889137at2"/>
<keyword evidence="3" id="KW-1185">Reference proteome</keyword>
<gene>
    <name evidence="2" type="ORF">FQ775_10085</name>
</gene>